<dbReference type="PROSITE" id="PS51257">
    <property type="entry name" value="PROKAR_LIPOPROTEIN"/>
    <property type="match status" value="1"/>
</dbReference>
<keyword evidence="6" id="KW-0067">ATP-binding</keyword>
<feature type="domain" description="GHMP kinase N-terminal" evidence="10">
    <location>
        <begin position="72"/>
        <end position="155"/>
    </location>
</feature>
<evidence type="ECO:0000256" key="5">
    <source>
        <dbReference type="ARBA" id="ARBA00022777"/>
    </source>
</evidence>
<dbReference type="InterPro" id="IPR006204">
    <property type="entry name" value="GHMP_kinase_N_dom"/>
</dbReference>
<protein>
    <submittedName>
        <fullName evidence="11">Mevalonate kinase</fullName>
    </submittedName>
</protein>
<dbReference type="Gene3D" id="3.30.70.890">
    <property type="entry name" value="GHMP kinase, C-terminal domain"/>
    <property type="match status" value="1"/>
</dbReference>
<dbReference type="GO" id="GO:0005737">
    <property type="term" value="C:cytoplasm"/>
    <property type="evidence" value="ECO:0007669"/>
    <property type="project" value="InterPro"/>
</dbReference>
<name>A0A6F8PL62_9GAMM</name>
<dbReference type="PRINTS" id="PR00959">
    <property type="entry name" value="MEVGALKINASE"/>
</dbReference>
<dbReference type="UniPathway" id="UPA00057">
    <property type="reaction ID" value="UER00098"/>
</dbReference>
<dbReference type="PANTHER" id="PTHR43290:SF2">
    <property type="entry name" value="MEVALONATE KINASE"/>
    <property type="match status" value="1"/>
</dbReference>
<dbReference type="InterPro" id="IPR014721">
    <property type="entry name" value="Ribsml_uS5_D2-typ_fold_subgr"/>
</dbReference>
<evidence type="ECO:0000256" key="2">
    <source>
        <dbReference type="ARBA" id="ARBA00022516"/>
    </source>
</evidence>
<dbReference type="GO" id="GO:0019287">
    <property type="term" value="P:isopentenyl diphosphate biosynthetic process, mevalonate pathway"/>
    <property type="evidence" value="ECO:0007669"/>
    <property type="project" value="UniProtKB-UniPathway"/>
</dbReference>
<keyword evidence="12" id="KW-1185">Reference proteome</keyword>
<evidence type="ECO:0000256" key="6">
    <source>
        <dbReference type="ARBA" id="ARBA00022840"/>
    </source>
</evidence>
<dbReference type="KEGG" id="tzo:THMIRHAT_05330"/>
<evidence type="ECO:0000256" key="1">
    <source>
        <dbReference type="ARBA" id="ARBA00022490"/>
    </source>
</evidence>
<accession>A0A6F8PL62</accession>
<dbReference type="InterPro" id="IPR006205">
    <property type="entry name" value="Mev_gal_kin"/>
</dbReference>
<comment type="pathway">
    <text evidence="9">Isoprenoid biosynthesis; isopentenyl diphosphate biosynthesis via mevalonate pathway; isopentenyl diphosphate from (R)-mevalonate: step 1/3.</text>
</comment>
<dbReference type="GO" id="GO:0005524">
    <property type="term" value="F:ATP binding"/>
    <property type="evidence" value="ECO:0007669"/>
    <property type="project" value="UniProtKB-KW"/>
</dbReference>
<keyword evidence="5 11" id="KW-0418">Kinase</keyword>
<keyword evidence="8" id="KW-0443">Lipid metabolism</keyword>
<proteinExistence type="predicted"/>
<keyword evidence="3" id="KW-0808">Transferase</keyword>
<keyword evidence="7" id="KW-0460">Magnesium</keyword>
<evidence type="ECO:0000313" key="11">
    <source>
        <dbReference type="EMBL" id="BBP42787.1"/>
    </source>
</evidence>
<evidence type="ECO:0000313" key="12">
    <source>
        <dbReference type="Proteomes" id="UP000501466"/>
    </source>
</evidence>
<dbReference type="InterPro" id="IPR036554">
    <property type="entry name" value="GHMP_kinase_C_sf"/>
</dbReference>
<evidence type="ECO:0000256" key="3">
    <source>
        <dbReference type="ARBA" id="ARBA00022679"/>
    </source>
</evidence>
<dbReference type="Pfam" id="PF00288">
    <property type="entry name" value="GHMP_kinases_N"/>
    <property type="match status" value="1"/>
</dbReference>
<keyword evidence="1" id="KW-0963">Cytoplasm</keyword>
<dbReference type="Gene3D" id="3.30.230.10">
    <property type="match status" value="1"/>
</dbReference>
<dbReference type="AlphaFoldDB" id="A0A6F8PL62"/>
<evidence type="ECO:0000259" key="10">
    <source>
        <dbReference type="Pfam" id="PF00288"/>
    </source>
</evidence>
<dbReference type="Proteomes" id="UP000501466">
    <property type="component" value="Chromosome"/>
</dbReference>
<evidence type="ECO:0000256" key="7">
    <source>
        <dbReference type="ARBA" id="ARBA00022842"/>
    </source>
</evidence>
<sequence>MKNWISSAPANLMVMGEHSVVFGQVALACTLDQRLSIQWQTRADTQVFIQSALANHQTDLATLAPHPKLTWVMACLKAYQPQLTQGLNIEITAEFESTWGLGSSAALLAAMLGGLDAICEQTPSFKERFSRGLQIIHQLQGRGSGTDLAASLSGGLVLFNPKTLDVQKISLGAEDLPCQLWYSGYKTPTAEVLQIVESKWSPQQSLQNKLYDLMGETTQQAYKALQEKQWNDFYLLVNTYQGLMDALGVNDATLSKMIYDLRALVPAAKISGSGLGDCVMSFGEINMPLPESLLSFQQIDCQISNQGLSVLEL</sequence>
<evidence type="ECO:0000256" key="9">
    <source>
        <dbReference type="ARBA" id="ARBA00029438"/>
    </source>
</evidence>
<dbReference type="GO" id="GO:0004496">
    <property type="term" value="F:mevalonate kinase activity"/>
    <property type="evidence" value="ECO:0007669"/>
    <property type="project" value="InterPro"/>
</dbReference>
<evidence type="ECO:0000256" key="4">
    <source>
        <dbReference type="ARBA" id="ARBA00022741"/>
    </source>
</evidence>
<organism evidence="11 12">
    <name type="scientific">Thiosulfativibrio zosterae</name>
    <dbReference type="NCBI Taxonomy" id="2675053"/>
    <lineage>
        <taxon>Bacteria</taxon>
        <taxon>Pseudomonadati</taxon>
        <taxon>Pseudomonadota</taxon>
        <taxon>Gammaproteobacteria</taxon>
        <taxon>Thiotrichales</taxon>
        <taxon>Piscirickettsiaceae</taxon>
        <taxon>Thiosulfativibrio</taxon>
    </lineage>
</organism>
<dbReference type="RefSeq" id="WP_173290519.1">
    <property type="nucleotide sequence ID" value="NZ_AP021888.1"/>
</dbReference>
<keyword evidence="2" id="KW-0444">Lipid biosynthesis</keyword>
<keyword evidence="4" id="KW-0547">Nucleotide-binding</keyword>
<evidence type="ECO:0000256" key="8">
    <source>
        <dbReference type="ARBA" id="ARBA00023098"/>
    </source>
</evidence>
<reference evidence="12" key="1">
    <citation type="submission" date="2019-11" db="EMBL/GenBank/DDBJ databases">
        <title>Isolation and characterization of two novel species in the genus Thiomicrorhabdus.</title>
        <authorList>
            <person name="Mochizuki J."/>
            <person name="Kojima H."/>
            <person name="Fukui M."/>
        </authorList>
    </citation>
    <scope>NUCLEOTIDE SEQUENCE [LARGE SCALE GENOMIC DNA]</scope>
    <source>
        <strain evidence="12">AkT22</strain>
    </source>
</reference>
<dbReference type="PANTHER" id="PTHR43290">
    <property type="entry name" value="MEVALONATE KINASE"/>
    <property type="match status" value="1"/>
</dbReference>
<gene>
    <name evidence="11" type="ORF">THMIRHAT_05330</name>
</gene>
<dbReference type="EMBL" id="AP021888">
    <property type="protein sequence ID" value="BBP42787.1"/>
    <property type="molecule type" value="Genomic_DNA"/>
</dbReference>
<dbReference type="SUPFAM" id="SSF55060">
    <property type="entry name" value="GHMP Kinase, C-terminal domain"/>
    <property type="match status" value="1"/>
</dbReference>
<dbReference type="SUPFAM" id="SSF54211">
    <property type="entry name" value="Ribosomal protein S5 domain 2-like"/>
    <property type="match status" value="1"/>
</dbReference>
<dbReference type="InterPro" id="IPR020568">
    <property type="entry name" value="Ribosomal_Su5_D2-typ_SF"/>
</dbReference>